<dbReference type="InterPro" id="IPR013406">
    <property type="entry name" value="CHP02574_addiction_mod"/>
</dbReference>
<organism evidence="1 2">
    <name type="scientific">Flavobacterium succinicans</name>
    <dbReference type="NCBI Taxonomy" id="29536"/>
    <lineage>
        <taxon>Bacteria</taxon>
        <taxon>Pseudomonadati</taxon>
        <taxon>Bacteroidota</taxon>
        <taxon>Flavobacteriia</taxon>
        <taxon>Flavobacteriales</taxon>
        <taxon>Flavobacteriaceae</taxon>
        <taxon>Flavobacterium</taxon>
    </lineage>
</organism>
<dbReference type="EMBL" id="JMTM01000017">
    <property type="protein sequence ID" value="OAZ04851.1"/>
    <property type="molecule type" value="Genomic_DNA"/>
</dbReference>
<reference evidence="1 2" key="1">
    <citation type="submission" date="2016-06" db="EMBL/GenBank/DDBJ databases">
        <title>Draft genome sequence of Flavobacterium succinicans strain DD5b.</title>
        <authorList>
            <person name="Poehlein A."/>
            <person name="Daniel R."/>
            <person name="Simeonova D.D."/>
        </authorList>
    </citation>
    <scope>NUCLEOTIDE SEQUENCE [LARGE SCALE GENOMIC DNA]</scope>
    <source>
        <strain evidence="1 2">DD5b</strain>
    </source>
</reference>
<gene>
    <name evidence="1" type="ORF">FLB_06990</name>
</gene>
<dbReference type="Proteomes" id="UP000093807">
    <property type="component" value="Unassembled WGS sequence"/>
</dbReference>
<sequence>MNIAAKKLDLINWLLHSTDESKLNEFLALKAVLDKEVVGYSSVKVDNFNSLEEPSESSAFKNSRGNEEFESLADTLKAVERILKNYKLSLLEIPAEHQKELDLRLELYRKNPQDLLDWEDFKKVW</sequence>
<dbReference type="OrthoDB" id="1446355at2"/>
<dbReference type="RefSeq" id="WP_064714564.1">
    <property type="nucleotide sequence ID" value="NZ_JMTM01000017.1"/>
</dbReference>
<proteinExistence type="predicted"/>
<dbReference type="PATRIC" id="fig|29536.5.peg.724"/>
<evidence type="ECO:0000313" key="2">
    <source>
        <dbReference type="Proteomes" id="UP000093807"/>
    </source>
</evidence>
<comment type="caution">
    <text evidence="1">The sequence shown here is derived from an EMBL/GenBank/DDBJ whole genome shotgun (WGS) entry which is preliminary data.</text>
</comment>
<protein>
    <recommendedName>
        <fullName evidence="3">Addiction module component</fullName>
    </recommendedName>
</protein>
<accession>A0A199XUD4</accession>
<dbReference type="Pfam" id="PF09720">
    <property type="entry name" value="Unstab_antitox"/>
    <property type="match status" value="1"/>
</dbReference>
<dbReference type="AlphaFoldDB" id="A0A199XUD4"/>
<name>A0A199XUD4_9FLAO</name>
<keyword evidence="2" id="KW-1185">Reference proteome</keyword>
<evidence type="ECO:0000313" key="1">
    <source>
        <dbReference type="EMBL" id="OAZ04851.1"/>
    </source>
</evidence>
<evidence type="ECO:0008006" key="3">
    <source>
        <dbReference type="Google" id="ProtNLM"/>
    </source>
</evidence>